<dbReference type="AlphaFoldDB" id="A0A2L2T190"/>
<dbReference type="EMBL" id="LN649230">
    <property type="protein sequence ID" value="CEI63318.1"/>
    <property type="molecule type" value="Genomic_DNA"/>
</dbReference>
<reference evidence="2" key="1">
    <citation type="submission" date="2014-10" db="EMBL/GenBank/DDBJ databases">
        <authorList>
            <person name="King R."/>
        </authorList>
    </citation>
    <scope>NUCLEOTIDE SEQUENCE [LARGE SCALE GENOMIC DNA]</scope>
    <source>
        <strain evidence="2">A3/5</strain>
    </source>
</reference>
<name>A0A2L2T190_9HYPO</name>
<accession>A0A2L2T190</accession>
<sequence length="94" mass="10469">MPESVSFGIWAAMSVWLGISVDFPAFKASNEPGDAKLCPLNRFRYLNQLVRREATPIKYNNKAGHIGFNKGKCAGYIAGAGSPNYVVVYIYMYR</sequence>
<proteinExistence type="predicted"/>
<keyword evidence="2" id="KW-1185">Reference proteome</keyword>
<evidence type="ECO:0000313" key="2">
    <source>
        <dbReference type="Proteomes" id="UP000245910"/>
    </source>
</evidence>
<evidence type="ECO:0000313" key="1">
    <source>
        <dbReference type="EMBL" id="CEI63318.1"/>
    </source>
</evidence>
<protein>
    <submittedName>
        <fullName evidence="1">Uncharacterized protein</fullName>
    </submittedName>
</protein>
<dbReference type="Proteomes" id="UP000245910">
    <property type="component" value="Chromosome II"/>
</dbReference>
<organism evidence="1 2">
    <name type="scientific">Fusarium venenatum</name>
    <dbReference type="NCBI Taxonomy" id="56646"/>
    <lineage>
        <taxon>Eukaryota</taxon>
        <taxon>Fungi</taxon>
        <taxon>Dikarya</taxon>
        <taxon>Ascomycota</taxon>
        <taxon>Pezizomycotina</taxon>
        <taxon>Sordariomycetes</taxon>
        <taxon>Hypocreomycetidae</taxon>
        <taxon>Hypocreales</taxon>
        <taxon>Nectriaceae</taxon>
        <taxon>Fusarium</taxon>
    </lineage>
</organism>